<feature type="active site" description="Nucleophile" evidence="6">
    <location>
        <position position="159"/>
    </location>
</feature>
<evidence type="ECO:0000256" key="4">
    <source>
        <dbReference type="ARBA" id="ARBA00023239"/>
    </source>
</evidence>
<evidence type="ECO:0000313" key="8">
    <source>
        <dbReference type="Proteomes" id="UP000244037"/>
    </source>
</evidence>
<proteinExistence type="inferred from homology"/>
<dbReference type="PANTHER" id="PTHR42909">
    <property type="entry name" value="ZGC:136858"/>
    <property type="match status" value="1"/>
</dbReference>
<gene>
    <name evidence="6" type="primary">psuG</name>
    <name evidence="7" type="ORF">C8N38_101427</name>
</gene>
<dbReference type="RefSeq" id="WP_108023441.1">
    <property type="nucleotide sequence ID" value="NZ_QAYC01000001.1"/>
</dbReference>
<feature type="binding site" evidence="6">
    <location>
        <position position="138"/>
    </location>
    <ligand>
        <name>Mn(2+)</name>
        <dbReference type="ChEBI" id="CHEBI:29035"/>
    </ligand>
</feature>
<keyword evidence="4 6" id="KW-0456">Lyase</keyword>
<dbReference type="PANTHER" id="PTHR42909:SF1">
    <property type="entry name" value="CARBOHYDRATE KINASE PFKB DOMAIN-CONTAINING PROTEIN"/>
    <property type="match status" value="1"/>
</dbReference>
<dbReference type="GO" id="GO:0046872">
    <property type="term" value="F:metal ion binding"/>
    <property type="evidence" value="ECO:0007669"/>
    <property type="project" value="UniProtKB-KW"/>
</dbReference>
<evidence type="ECO:0000256" key="6">
    <source>
        <dbReference type="HAMAP-Rule" id="MF_01876"/>
    </source>
</evidence>
<feature type="active site" description="Proton donor" evidence="6">
    <location>
        <position position="25"/>
    </location>
</feature>
<keyword evidence="3 6" id="KW-0464">Manganese</keyword>
<dbReference type="HAMAP" id="MF_01876">
    <property type="entry name" value="PsiMP_glycosidase"/>
    <property type="match status" value="1"/>
</dbReference>
<feature type="binding site" evidence="6">
    <location>
        <position position="106"/>
    </location>
    <ligand>
        <name>substrate</name>
    </ligand>
</feature>
<reference evidence="7 8" key="1">
    <citation type="submission" date="2018-04" db="EMBL/GenBank/DDBJ databases">
        <title>Genomic Encyclopedia of Archaeal and Bacterial Type Strains, Phase II (KMG-II): from individual species to whole genera.</title>
        <authorList>
            <person name="Goeker M."/>
        </authorList>
    </citation>
    <scope>NUCLEOTIDE SEQUENCE [LARGE SCALE GENOMIC DNA]</scope>
    <source>
        <strain evidence="7 8">DSM 19783</strain>
    </source>
</reference>
<comment type="catalytic activity">
    <reaction evidence="6">
        <text>D-ribose 5-phosphate + uracil = psi-UMP + H2O</text>
        <dbReference type="Rhea" id="RHEA:18337"/>
        <dbReference type="ChEBI" id="CHEBI:15377"/>
        <dbReference type="ChEBI" id="CHEBI:17568"/>
        <dbReference type="ChEBI" id="CHEBI:58380"/>
        <dbReference type="ChEBI" id="CHEBI:78346"/>
        <dbReference type="EC" id="4.2.1.70"/>
    </reaction>
</comment>
<comment type="subunit">
    <text evidence="6">Homotrimer.</text>
</comment>
<dbReference type="InterPro" id="IPR022830">
    <property type="entry name" value="Indigdn_synthA-like"/>
</dbReference>
<dbReference type="GO" id="GO:0046113">
    <property type="term" value="P:nucleobase catabolic process"/>
    <property type="evidence" value="ECO:0007669"/>
    <property type="project" value="UniProtKB-UniRule"/>
</dbReference>
<keyword evidence="8" id="KW-1185">Reference proteome</keyword>
<feature type="binding site" evidence="6">
    <location>
        <begin position="140"/>
        <end position="142"/>
    </location>
    <ligand>
        <name>substrate</name>
    </ligand>
</feature>
<evidence type="ECO:0000256" key="1">
    <source>
        <dbReference type="ARBA" id="ARBA00022723"/>
    </source>
</evidence>
<organism evidence="7 8">
    <name type="scientific">Rhodovulum kholense</name>
    <dbReference type="NCBI Taxonomy" id="453584"/>
    <lineage>
        <taxon>Bacteria</taxon>
        <taxon>Pseudomonadati</taxon>
        <taxon>Pseudomonadota</taxon>
        <taxon>Alphaproteobacteria</taxon>
        <taxon>Rhodobacterales</taxon>
        <taxon>Paracoccaceae</taxon>
        <taxon>Rhodovulum</taxon>
    </lineage>
</organism>
<dbReference type="GO" id="GO:0016798">
    <property type="term" value="F:hydrolase activity, acting on glycosyl bonds"/>
    <property type="evidence" value="ECO:0007669"/>
    <property type="project" value="UniProtKB-KW"/>
</dbReference>
<comment type="similarity">
    <text evidence="6">Belongs to the pseudouridine-5'-phosphate glycosidase family.</text>
</comment>
<evidence type="ECO:0000313" key="7">
    <source>
        <dbReference type="EMBL" id="PTW52122.1"/>
    </source>
</evidence>
<evidence type="ECO:0000256" key="2">
    <source>
        <dbReference type="ARBA" id="ARBA00022801"/>
    </source>
</evidence>
<dbReference type="Proteomes" id="UP000244037">
    <property type="component" value="Unassembled WGS sequence"/>
</dbReference>
<dbReference type="OrthoDB" id="9805870at2"/>
<comment type="caution">
    <text evidence="7">The sequence shown here is derived from an EMBL/GenBank/DDBJ whole genome shotgun (WGS) entry which is preliminary data.</text>
</comment>
<accession>A0A8E2VN28</accession>
<dbReference type="GO" id="GO:0005737">
    <property type="term" value="C:cytoplasm"/>
    <property type="evidence" value="ECO:0007669"/>
    <property type="project" value="TreeGrafter"/>
</dbReference>
<keyword evidence="5 6" id="KW-0326">Glycosidase</keyword>
<comment type="cofactor">
    <cofactor evidence="6">
        <name>Mn(2+)</name>
        <dbReference type="ChEBI" id="CHEBI:29035"/>
    </cofactor>
    <text evidence="6">Binds 1 Mn(2+) ion per subunit.</text>
</comment>
<keyword evidence="2 6" id="KW-0378">Hydrolase</keyword>
<comment type="function">
    <text evidence="6">Catalyzes the reversible cleavage of pseudouridine 5'-phosphate (PsiMP) to ribose 5-phosphate and uracil. Functions biologically in the cleavage direction, as part of a pseudouridine degradation pathway.</text>
</comment>
<dbReference type="AlphaFoldDB" id="A0A8E2VN28"/>
<dbReference type="GO" id="GO:0004730">
    <property type="term" value="F:pseudouridylate synthase activity"/>
    <property type="evidence" value="ECO:0007669"/>
    <property type="project" value="UniProtKB-UniRule"/>
</dbReference>
<dbReference type="SUPFAM" id="SSF110581">
    <property type="entry name" value="Indigoidine synthase A-like"/>
    <property type="match status" value="1"/>
</dbReference>
<dbReference type="Gene3D" id="3.40.1790.10">
    <property type="entry name" value="Indigoidine synthase domain"/>
    <property type="match status" value="1"/>
</dbReference>
<dbReference type="InterPro" id="IPR007342">
    <property type="entry name" value="PsuG"/>
</dbReference>
<sequence>MPLSLSYSPEVSDAKAAFAPIVALESTIVTHGMPWPRNLETALAVEAEVRAAGAVPATIAVVGGRIHAGLAPDALEALARAEGVAKLSRADLAAALARGITGSTTVAATMICARLAGIAVFATGGIGGVHRGAETSFDISADLQELAQTPVTVVSAGAKAILDLPKTLEVLETLGVPVIAYQSDAFPAFWSRSSGLAAPLRMDSAAEIAAAHRMRGLLGLPGGQLVGNPIPEEDEIPRAEIEPMIARAMADTAGASGKDVTPALLARLYELSGGRTLEANIALVRANARLAAEIALRLA</sequence>
<evidence type="ECO:0000256" key="5">
    <source>
        <dbReference type="ARBA" id="ARBA00023295"/>
    </source>
</evidence>
<name>A0A8E2VN28_9RHOB</name>
<feature type="binding site" evidence="6">
    <location>
        <position position="86"/>
    </location>
    <ligand>
        <name>substrate</name>
    </ligand>
</feature>
<dbReference type="EMBL" id="QAYC01000001">
    <property type="protein sequence ID" value="PTW52122.1"/>
    <property type="molecule type" value="Genomic_DNA"/>
</dbReference>
<keyword evidence="1 6" id="KW-0479">Metal-binding</keyword>
<dbReference type="EC" id="4.2.1.70" evidence="6"/>
<protein>
    <recommendedName>
        <fullName evidence="6">Pseudouridine-5'-phosphate glycosidase</fullName>
        <shortName evidence="6">PsiMP glycosidase</shortName>
        <ecNumber evidence="6">4.2.1.70</ecNumber>
    </recommendedName>
</protein>
<evidence type="ECO:0000256" key="3">
    <source>
        <dbReference type="ARBA" id="ARBA00023211"/>
    </source>
</evidence>
<dbReference type="Pfam" id="PF04227">
    <property type="entry name" value="Indigoidine_A"/>
    <property type="match status" value="1"/>
</dbReference>